<gene>
    <name evidence="2" type="ORF">FRX31_012118</name>
</gene>
<dbReference type="OrthoDB" id="647894at2759"/>
<dbReference type="InterPro" id="IPR023213">
    <property type="entry name" value="CAT-like_dom_sf"/>
</dbReference>
<proteinExistence type="inferred from homology"/>
<evidence type="ECO:0000256" key="1">
    <source>
        <dbReference type="ARBA" id="ARBA00009861"/>
    </source>
</evidence>
<keyword evidence="3" id="KW-1185">Reference proteome</keyword>
<name>A0A7J6WLN6_THATH</name>
<evidence type="ECO:0000313" key="2">
    <source>
        <dbReference type="EMBL" id="KAF5198289.1"/>
    </source>
</evidence>
<dbReference type="EMBL" id="JABWDY010013428">
    <property type="protein sequence ID" value="KAF5198289.1"/>
    <property type="molecule type" value="Genomic_DNA"/>
</dbReference>
<dbReference type="PANTHER" id="PTHR31642:SF160">
    <property type="entry name" value="HXXXD-TYPE ACYL-TRANSFERASE FAMILY PROTEIN"/>
    <property type="match status" value="1"/>
</dbReference>
<reference evidence="2 3" key="1">
    <citation type="submission" date="2020-06" db="EMBL/GenBank/DDBJ databases">
        <title>Transcriptomic and genomic resources for Thalictrum thalictroides and T. hernandezii: Facilitating candidate gene discovery in an emerging model plant lineage.</title>
        <authorList>
            <person name="Arias T."/>
            <person name="Riano-Pachon D.M."/>
            <person name="Di Stilio V.S."/>
        </authorList>
    </citation>
    <scope>NUCLEOTIDE SEQUENCE [LARGE SCALE GENOMIC DNA]</scope>
    <source>
        <strain evidence="3">cv. WT478/WT964</strain>
        <tissue evidence="2">Leaves</tissue>
    </source>
</reference>
<dbReference type="Proteomes" id="UP000554482">
    <property type="component" value="Unassembled WGS sequence"/>
</dbReference>
<dbReference type="Pfam" id="PF02458">
    <property type="entry name" value="Transferase"/>
    <property type="match status" value="1"/>
</dbReference>
<sequence>MFASEFNLHSTHRSIVRAADTSIPPYTLSLSNLDLLSGRSPVIVVFVYTKPQDEDFSSILEIIKTSLSQTLNYYFPFAGRVVSNPTTNDPEILCNNQGVEVIEAHANIDLASLDFYDTEKSLKHITIPLSLEIPLCMQVTSFTCGGFSISWTFDHILVDATAVNLFLVTWSKIVQKKPISNFPDHQRLILKPRSPPTYCPLLDKTFTKCSMEMILNTPMAYDNSIKRLYFIEGSDVSKLQQLASQNGEKRTKLEAISGYLWKVMATALKESDTHCKMGWLVEGRRRMLSKDISNLTGNVLSMAVGEASMEELNNSAVSKVATIAHKAISEVTTEEHFWDLIDWIEHHKPGMFLAKILIGISGPALIVSSSRQFPSMKVELGFGPPLLGTYYTSLPRLGAGFVIPQPSSRGDGSWVVFAIVWPKLAAALE</sequence>
<comment type="similarity">
    <text evidence="1">Belongs to the plant acyltransferase family.</text>
</comment>
<accession>A0A7J6WLN6</accession>
<dbReference type="Gene3D" id="3.30.559.10">
    <property type="entry name" value="Chloramphenicol acetyltransferase-like domain"/>
    <property type="match status" value="2"/>
</dbReference>
<organism evidence="2 3">
    <name type="scientific">Thalictrum thalictroides</name>
    <name type="common">Rue-anemone</name>
    <name type="synonym">Anemone thalictroides</name>
    <dbReference type="NCBI Taxonomy" id="46969"/>
    <lineage>
        <taxon>Eukaryota</taxon>
        <taxon>Viridiplantae</taxon>
        <taxon>Streptophyta</taxon>
        <taxon>Embryophyta</taxon>
        <taxon>Tracheophyta</taxon>
        <taxon>Spermatophyta</taxon>
        <taxon>Magnoliopsida</taxon>
        <taxon>Ranunculales</taxon>
        <taxon>Ranunculaceae</taxon>
        <taxon>Thalictroideae</taxon>
        <taxon>Thalictrum</taxon>
    </lineage>
</organism>
<dbReference type="AlphaFoldDB" id="A0A7J6WLN6"/>
<protein>
    <submittedName>
        <fullName evidence="2">Spermidine hydroxycinnamoyl transferase</fullName>
    </submittedName>
</protein>
<keyword evidence="2" id="KW-0808">Transferase</keyword>
<comment type="caution">
    <text evidence="2">The sequence shown here is derived from an EMBL/GenBank/DDBJ whole genome shotgun (WGS) entry which is preliminary data.</text>
</comment>
<dbReference type="GO" id="GO:0016747">
    <property type="term" value="F:acyltransferase activity, transferring groups other than amino-acyl groups"/>
    <property type="evidence" value="ECO:0007669"/>
    <property type="project" value="TreeGrafter"/>
</dbReference>
<dbReference type="PANTHER" id="PTHR31642">
    <property type="entry name" value="TRICHOTHECENE 3-O-ACETYLTRANSFERASE"/>
    <property type="match status" value="1"/>
</dbReference>
<dbReference type="InterPro" id="IPR050317">
    <property type="entry name" value="Plant_Fungal_Acyltransferase"/>
</dbReference>
<evidence type="ECO:0000313" key="3">
    <source>
        <dbReference type="Proteomes" id="UP000554482"/>
    </source>
</evidence>